<evidence type="ECO:0000313" key="3">
    <source>
        <dbReference type="Proteomes" id="UP000799424"/>
    </source>
</evidence>
<feature type="compositionally biased region" description="Basic and acidic residues" evidence="1">
    <location>
        <begin position="15"/>
        <end position="30"/>
    </location>
</feature>
<sequence length="271" mass="28780">MPRNGDGSGDSGPYEAHEIVHGTDGDETLQHTKHVAPMPKLEEGGALPGMNASGGVAAPLNDASEEYRVNAPRNEQFGEDDDSTSKSGTSGSQASSSQRTSSFQHTSASVTSSSKESSGHNTRGSNKEHEEHDLEDPMRETAKRYVNLDEADVQHAGTSNKSNESAERSSQRAPRDVGPKEDIEQLHGKASAGKGDTKSEQRGNEKSGNYGTSEHGQRGSEKSGQHGSNGNEQRGGERRGEQGSGNAVDENGDEIDPMRHNAAKFVNIGEE</sequence>
<dbReference type="EMBL" id="MU006220">
    <property type="protein sequence ID" value="KAF2830267.1"/>
    <property type="molecule type" value="Genomic_DNA"/>
</dbReference>
<evidence type="ECO:0000313" key="2">
    <source>
        <dbReference type="EMBL" id="KAF2830267.1"/>
    </source>
</evidence>
<feature type="region of interest" description="Disordered" evidence="1">
    <location>
        <begin position="1"/>
        <end position="271"/>
    </location>
</feature>
<name>A0A6A7AC66_9PLEO</name>
<feature type="compositionally biased region" description="Basic and acidic residues" evidence="1">
    <location>
        <begin position="195"/>
        <end position="205"/>
    </location>
</feature>
<feature type="compositionally biased region" description="Basic and acidic residues" evidence="1">
    <location>
        <begin position="125"/>
        <end position="147"/>
    </location>
</feature>
<feature type="compositionally biased region" description="Basic and acidic residues" evidence="1">
    <location>
        <begin position="215"/>
        <end position="224"/>
    </location>
</feature>
<reference evidence="2" key="1">
    <citation type="journal article" date="2020" name="Stud. Mycol.">
        <title>101 Dothideomycetes genomes: a test case for predicting lifestyles and emergence of pathogens.</title>
        <authorList>
            <person name="Haridas S."/>
            <person name="Albert R."/>
            <person name="Binder M."/>
            <person name="Bloem J."/>
            <person name="Labutti K."/>
            <person name="Salamov A."/>
            <person name="Andreopoulos B."/>
            <person name="Baker S."/>
            <person name="Barry K."/>
            <person name="Bills G."/>
            <person name="Bluhm B."/>
            <person name="Cannon C."/>
            <person name="Castanera R."/>
            <person name="Culley D."/>
            <person name="Daum C."/>
            <person name="Ezra D."/>
            <person name="Gonzalez J."/>
            <person name="Henrissat B."/>
            <person name="Kuo A."/>
            <person name="Liang C."/>
            <person name="Lipzen A."/>
            <person name="Lutzoni F."/>
            <person name="Magnuson J."/>
            <person name="Mondo S."/>
            <person name="Nolan M."/>
            <person name="Ohm R."/>
            <person name="Pangilinan J."/>
            <person name="Park H.-J."/>
            <person name="Ramirez L."/>
            <person name="Alfaro M."/>
            <person name="Sun H."/>
            <person name="Tritt A."/>
            <person name="Yoshinaga Y."/>
            <person name="Zwiers L.-H."/>
            <person name="Turgeon B."/>
            <person name="Goodwin S."/>
            <person name="Spatafora J."/>
            <person name="Crous P."/>
            <person name="Grigoriev I."/>
        </authorList>
    </citation>
    <scope>NUCLEOTIDE SEQUENCE</scope>
    <source>
        <strain evidence="2">CBS 113818</strain>
    </source>
</reference>
<dbReference type="Proteomes" id="UP000799424">
    <property type="component" value="Unassembled WGS sequence"/>
</dbReference>
<feature type="compositionally biased region" description="Low complexity" evidence="1">
    <location>
        <begin position="85"/>
        <end position="116"/>
    </location>
</feature>
<accession>A0A6A7AC66</accession>
<feature type="compositionally biased region" description="Gly residues" evidence="1">
    <location>
        <begin position="1"/>
        <end position="10"/>
    </location>
</feature>
<dbReference type="OrthoDB" id="3439627at2759"/>
<protein>
    <submittedName>
        <fullName evidence="2">Uncharacterized protein</fullName>
    </submittedName>
</protein>
<dbReference type="AlphaFoldDB" id="A0A6A7AC66"/>
<gene>
    <name evidence="2" type="ORF">CC86DRAFT_436437</name>
</gene>
<organism evidence="2 3">
    <name type="scientific">Ophiobolus disseminans</name>
    <dbReference type="NCBI Taxonomy" id="1469910"/>
    <lineage>
        <taxon>Eukaryota</taxon>
        <taxon>Fungi</taxon>
        <taxon>Dikarya</taxon>
        <taxon>Ascomycota</taxon>
        <taxon>Pezizomycotina</taxon>
        <taxon>Dothideomycetes</taxon>
        <taxon>Pleosporomycetidae</taxon>
        <taxon>Pleosporales</taxon>
        <taxon>Pleosporineae</taxon>
        <taxon>Phaeosphaeriaceae</taxon>
        <taxon>Ophiobolus</taxon>
    </lineage>
</organism>
<evidence type="ECO:0000256" key="1">
    <source>
        <dbReference type="SAM" id="MobiDB-lite"/>
    </source>
</evidence>
<feature type="compositionally biased region" description="Basic and acidic residues" evidence="1">
    <location>
        <begin position="164"/>
        <end position="187"/>
    </location>
</feature>
<keyword evidence="3" id="KW-1185">Reference proteome</keyword>
<proteinExistence type="predicted"/>